<evidence type="ECO:0000256" key="2">
    <source>
        <dbReference type="ARBA" id="ARBA00006679"/>
    </source>
</evidence>
<dbReference type="Proteomes" id="UP000664779">
    <property type="component" value="Unassembled WGS sequence"/>
</dbReference>
<comment type="subcellular location">
    <subcellularLocation>
        <location evidence="1">Cell membrane</location>
        <topology evidence="1">Multi-pass membrane protein</topology>
    </subcellularLocation>
</comment>
<evidence type="ECO:0000256" key="3">
    <source>
        <dbReference type="ARBA" id="ARBA00022475"/>
    </source>
</evidence>
<sequence length="129" mass="13598">MTFLKPHSALILSVFRIVVGAAFLQHGTSKYLSLPPTKMSGIDPFSMGGVAGMIELVCGALIVLGLLTRPAAFLASGTMAAAYFIAHFPQNFYPILNGGELALVYCFAFLYISAAGPGPVSLDRMLGRA</sequence>
<dbReference type="PANTHER" id="PTHR33452">
    <property type="entry name" value="OXIDOREDUCTASE CATD-RELATED"/>
    <property type="match status" value="1"/>
</dbReference>
<evidence type="ECO:0000256" key="7">
    <source>
        <dbReference type="SAM" id="Phobius"/>
    </source>
</evidence>
<evidence type="ECO:0000256" key="1">
    <source>
        <dbReference type="ARBA" id="ARBA00004651"/>
    </source>
</evidence>
<dbReference type="InterPro" id="IPR032808">
    <property type="entry name" value="DoxX"/>
</dbReference>
<keyword evidence="6 7" id="KW-0472">Membrane</keyword>
<dbReference type="Pfam" id="PF07681">
    <property type="entry name" value="DoxX"/>
    <property type="match status" value="1"/>
</dbReference>
<evidence type="ECO:0000256" key="4">
    <source>
        <dbReference type="ARBA" id="ARBA00022692"/>
    </source>
</evidence>
<keyword evidence="4 7" id="KW-0812">Transmembrane</keyword>
<dbReference type="EMBL" id="JAFLNF010000001">
    <property type="protein sequence ID" value="MBO0343766.1"/>
    <property type="molecule type" value="Genomic_DNA"/>
</dbReference>
<keyword evidence="5 7" id="KW-1133">Transmembrane helix</keyword>
<comment type="caution">
    <text evidence="8">The sequence shown here is derived from an EMBL/GenBank/DDBJ whole genome shotgun (WGS) entry which is preliminary data.</text>
</comment>
<protein>
    <submittedName>
        <fullName evidence="8">DoxX family protein</fullName>
    </submittedName>
</protein>
<dbReference type="AlphaFoldDB" id="A0A939EJG8"/>
<dbReference type="GO" id="GO:0005886">
    <property type="term" value="C:plasma membrane"/>
    <property type="evidence" value="ECO:0007669"/>
    <property type="project" value="UniProtKB-SubCell"/>
</dbReference>
<dbReference type="RefSeq" id="WP_206937416.1">
    <property type="nucleotide sequence ID" value="NZ_JAFLNF010000001.1"/>
</dbReference>
<reference evidence="8" key="1">
    <citation type="submission" date="2021-03" db="EMBL/GenBank/DDBJ databases">
        <title>Roseibium sp. CAU 1637 isolated from Incheon.</title>
        <authorList>
            <person name="Kim W."/>
        </authorList>
    </citation>
    <scope>NUCLEOTIDE SEQUENCE</scope>
    <source>
        <strain evidence="8">CAU 1637</strain>
    </source>
</reference>
<comment type="similarity">
    <text evidence="2">Belongs to the DoxX family.</text>
</comment>
<evidence type="ECO:0000256" key="6">
    <source>
        <dbReference type="ARBA" id="ARBA00023136"/>
    </source>
</evidence>
<accession>A0A939EJG8</accession>
<name>A0A939EJG8_9HYPH</name>
<evidence type="ECO:0000313" key="9">
    <source>
        <dbReference type="Proteomes" id="UP000664779"/>
    </source>
</evidence>
<keyword evidence="9" id="KW-1185">Reference proteome</keyword>
<feature type="transmembrane region" description="Helical" evidence="7">
    <location>
        <begin position="71"/>
        <end position="90"/>
    </location>
</feature>
<feature type="transmembrane region" description="Helical" evidence="7">
    <location>
        <begin position="102"/>
        <end position="122"/>
    </location>
</feature>
<feature type="transmembrane region" description="Helical" evidence="7">
    <location>
        <begin position="44"/>
        <end position="64"/>
    </location>
</feature>
<dbReference type="InterPro" id="IPR051907">
    <property type="entry name" value="DoxX-like_oxidoreductase"/>
</dbReference>
<gene>
    <name evidence="8" type="ORF">J0X15_00915</name>
</gene>
<organism evidence="8 9">
    <name type="scientific">Roseibium limicola</name>
    <dbReference type="NCBI Taxonomy" id="2816037"/>
    <lineage>
        <taxon>Bacteria</taxon>
        <taxon>Pseudomonadati</taxon>
        <taxon>Pseudomonadota</taxon>
        <taxon>Alphaproteobacteria</taxon>
        <taxon>Hyphomicrobiales</taxon>
        <taxon>Stappiaceae</taxon>
        <taxon>Roseibium</taxon>
    </lineage>
</organism>
<proteinExistence type="inferred from homology"/>
<evidence type="ECO:0000256" key="5">
    <source>
        <dbReference type="ARBA" id="ARBA00022989"/>
    </source>
</evidence>
<evidence type="ECO:0000313" key="8">
    <source>
        <dbReference type="EMBL" id="MBO0343766.1"/>
    </source>
</evidence>
<dbReference type="PANTHER" id="PTHR33452:SF4">
    <property type="entry name" value="BLL4328 PROTEIN"/>
    <property type="match status" value="1"/>
</dbReference>
<keyword evidence="3" id="KW-1003">Cell membrane</keyword>